<accession>A0A833N2E0</accession>
<gene>
    <name evidence="2" type="ORF">F8B43_0660</name>
</gene>
<evidence type="ECO:0000313" key="2">
    <source>
        <dbReference type="EMBL" id="KAB7787224.1"/>
    </source>
</evidence>
<proteinExistence type="predicted"/>
<comment type="caution">
    <text evidence="2">The sequence shown here is derived from an EMBL/GenBank/DDBJ whole genome shotgun (WGS) entry which is preliminary data.</text>
</comment>
<dbReference type="Proteomes" id="UP000469949">
    <property type="component" value="Unassembled WGS sequence"/>
</dbReference>
<sequence>MLVPGLLHGLPKQRARREPAPVDPVVRAPSRKPARAVSGQAPRAVSGLTASGRQL</sequence>
<name>A0A833N2E0_9HYPH</name>
<dbReference type="EMBL" id="WEKV01000004">
    <property type="protein sequence ID" value="KAB7787224.1"/>
    <property type="molecule type" value="Genomic_DNA"/>
</dbReference>
<reference evidence="2 3" key="1">
    <citation type="submission" date="2019-10" db="EMBL/GenBank/DDBJ databases">
        <title>Draft Genome Sequence of the Caffeine Degrading Methylotroph Methylorubrum populi PINKEL.</title>
        <authorList>
            <person name="Dawson S.C."/>
            <person name="Zhang X."/>
            <person name="Wright M.E."/>
            <person name="Sharma G."/>
            <person name="Langner J.T."/>
            <person name="Ditty J.L."/>
            <person name="Subuyuj G.A."/>
        </authorList>
    </citation>
    <scope>NUCLEOTIDE SEQUENCE [LARGE SCALE GENOMIC DNA]</scope>
    <source>
        <strain evidence="2 3">Pinkel</strain>
    </source>
</reference>
<evidence type="ECO:0000256" key="1">
    <source>
        <dbReference type="SAM" id="MobiDB-lite"/>
    </source>
</evidence>
<feature type="region of interest" description="Disordered" evidence="1">
    <location>
        <begin position="1"/>
        <end position="55"/>
    </location>
</feature>
<dbReference type="AlphaFoldDB" id="A0A833N2E0"/>
<evidence type="ECO:0000313" key="3">
    <source>
        <dbReference type="Proteomes" id="UP000469949"/>
    </source>
</evidence>
<organism evidence="2 3">
    <name type="scientific">Methylorubrum populi</name>
    <dbReference type="NCBI Taxonomy" id="223967"/>
    <lineage>
        <taxon>Bacteria</taxon>
        <taxon>Pseudomonadati</taxon>
        <taxon>Pseudomonadota</taxon>
        <taxon>Alphaproteobacteria</taxon>
        <taxon>Hyphomicrobiales</taxon>
        <taxon>Methylobacteriaceae</taxon>
        <taxon>Methylorubrum</taxon>
    </lineage>
</organism>
<protein>
    <submittedName>
        <fullName evidence="2">Uncharacterized protein</fullName>
    </submittedName>
</protein>